<comment type="caution">
    <text evidence="15">The sequence shown here is derived from an EMBL/GenBank/DDBJ whole genome shotgun (WGS) entry which is preliminary data.</text>
</comment>
<evidence type="ECO:0000256" key="14">
    <source>
        <dbReference type="SAM" id="SignalP"/>
    </source>
</evidence>
<sequence>MNLIRHILLACLFVLPILALFNNANNFNAQAVEDDPVEGEDSDVNVETGDVIKTEEEEDSTLSAEGYRNSPDADITYMFTKPVGNGLELPVGKEVHFLVGFMNKGQKDFFVDTMDASFRYSADFSYYLQNFTALAYNRIVKPKQEVTFSYQFFVSEAYSPRPYGLTINLYYRDADNIQYLTPVFNETVSIVELDEGLDSETFFLFIVLGGLAVLALIGMYQLFQSYGKKHIPMPSSSKPKYETGTSNHEDVDYDWLPKETIKQLNKSPNPAKPKFQNIDLEDDEKKEQLTRPSEYLDYLSKQLMNDYAKYFQLRPTAQIEELDELLENLLTHMEEFYGLIEQIRNNGNQYLDQFSIILFPKIEECRKLFAFIDKLERIVNHVSIQVSLMEREVSKAEKMMGAKTSKVKKLLSILTSGSQSSESQSKFQYIPQDIFKTEDLLKM</sequence>
<gene>
    <name evidence="15" type="primary">SSR1</name>
    <name evidence="15" type="ORF">DERP_011320</name>
</gene>
<evidence type="ECO:0000313" key="16">
    <source>
        <dbReference type="Proteomes" id="UP000887458"/>
    </source>
</evidence>
<reference evidence="15 16" key="2">
    <citation type="journal article" date="2022" name="Mol. Biol. Evol.">
        <title>Comparative Genomics Reveals Insights into the Divergent Evolution of Astigmatic Mites and Household Pest Adaptations.</title>
        <authorList>
            <person name="Xiong Q."/>
            <person name="Wan A.T."/>
            <person name="Liu X."/>
            <person name="Fung C.S."/>
            <person name="Xiao X."/>
            <person name="Malainual N."/>
            <person name="Hou J."/>
            <person name="Wang L."/>
            <person name="Wang M."/>
            <person name="Yang K.Y."/>
            <person name="Cui Y."/>
            <person name="Leung E.L."/>
            <person name="Nong W."/>
            <person name="Shin S.K."/>
            <person name="Au S.W."/>
            <person name="Jeong K.Y."/>
            <person name="Chew F.T."/>
            <person name="Hui J.H."/>
            <person name="Leung T.F."/>
            <person name="Tungtrongchitr A."/>
            <person name="Zhong N."/>
            <person name="Liu Z."/>
            <person name="Tsui S.K."/>
        </authorList>
    </citation>
    <scope>NUCLEOTIDE SEQUENCE [LARGE SCALE GENOMIC DNA]</scope>
    <source>
        <strain evidence="15">Derp</strain>
    </source>
</reference>
<dbReference type="Proteomes" id="UP000887458">
    <property type="component" value="Unassembled WGS sequence"/>
</dbReference>
<evidence type="ECO:0000256" key="11">
    <source>
        <dbReference type="ARBA" id="ARBA00031071"/>
    </source>
</evidence>
<evidence type="ECO:0000256" key="10">
    <source>
        <dbReference type="ARBA" id="ARBA00025854"/>
    </source>
</evidence>
<reference evidence="15 16" key="1">
    <citation type="journal article" date="2018" name="J. Allergy Clin. Immunol.">
        <title>High-quality assembly of Dermatophagoides pteronyssinus genome and transcriptome reveals a wide range of novel allergens.</title>
        <authorList>
            <person name="Liu X.Y."/>
            <person name="Yang K.Y."/>
            <person name="Wang M.Q."/>
            <person name="Kwok J.S."/>
            <person name="Zeng X."/>
            <person name="Yang Z."/>
            <person name="Xiao X.J."/>
            <person name="Lau C.P."/>
            <person name="Li Y."/>
            <person name="Huang Z.M."/>
            <person name="Ba J.G."/>
            <person name="Yim A.K."/>
            <person name="Ouyang C.Y."/>
            <person name="Ngai S.M."/>
            <person name="Chan T.F."/>
            <person name="Leung E.L."/>
            <person name="Liu L."/>
            <person name="Liu Z.G."/>
            <person name="Tsui S.K."/>
        </authorList>
    </citation>
    <scope>NUCLEOTIDE SEQUENCE [LARGE SCALE GENOMIC DNA]</scope>
    <source>
        <strain evidence="15">Derp</strain>
    </source>
</reference>
<protein>
    <recommendedName>
        <fullName evidence="3">Translocon-associated protein subunit alpha</fullName>
    </recommendedName>
    <alternativeName>
        <fullName evidence="11">Signal sequence receptor subunit alpha</fullName>
    </alternativeName>
</protein>
<evidence type="ECO:0000256" key="5">
    <source>
        <dbReference type="ARBA" id="ARBA00022729"/>
    </source>
</evidence>
<evidence type="ECO:0000256" key="1">
    <source>
        <dbReference type="ARBA" id="ARBA00004115"/>
    </source>
</evidence>
<feature type="transmembrane region" description="Helical" evidence="13">
    <location>
        <begin position="202"/>
        <end position="223"/>
    </location>
</feature>
<evidence type="ECO:0000256" key="13">
    <source>
        <dbReference type="SAM" id="Phobius"/>
    </source>
</evidence>
<keyword evidence="16" id="KW-1185">Reference proteome</keyword>
<feature type="region of interest" description="Disordered" evidence="12">
    <location>
        <begin position="263"/>
        <end position="287"/>
    </location>
</feature>
<evidence type="ECO:0000256" key="9">
    <source>
        <dbReference type="ARBA" id="ARBA00025620"/>
    </source>
</evidence>
<evidence type="ECO:0000256" key="4">
    <source>
        <dbReference type="ARBA" id="ARBA00022692"/>
    </source>
</evidence>
<dbReference type="Pfam" id="PF03896">
    <property type="entry name" value="TRAP_alpha"/>
    <property type="match status" value="1"/>
</dbReference>
<comment type="similarity">
    <text evidence="2">Belongs to the TRAP-alpha family.</text>
</comment>
<dbReference type="InterPro" id="IPR005595">
    <property type="entry name" value="TRAP_alpha"/>
</dbReference>
<dbReference type="PANTHER" id="PTHR12924:SF0">
    <property type="entry name" value="TRANSLOCON-ASSOCIATED PROTEIN SUBUNIT ALPHA"/>
    <property type="match status" value="1"/>
</dbReference>
<proteinExistence type="inferred from homology"/>
<evidence type="ECO:0000256" key="7">
    <source>
        <dbReference type="ARBA" id="ARBA00022989"/>
    </source>
</evidence>
<name>A0ABQ8J7D6_DERPT</name>
<dbReference type="PANTHER" id="PTHR12924">
    <property type="entry name" value="TRANSLOCON-ASSOCIATED PROTEIN, ALPHA SUBUNIT"/>
    <property type="match status" value="1"/>
</dbReference>
<evidence type="ECO:0000256" key="3">
    <source>
        <dbReference type="ARBA" id="ARBA00020280"/>
    </source>
</evidence>
<keyword evidence="6" id="KW-0256">Endoplasmic reticulum</keyword>
<organism evidence="15 16">
    <name type="scientific">Dermatophagoides pteronyssinus</name>
    <name type="common">European house dust mite</name>
    <dbReference type="NCBI Taxonomy" id="6956"/>
    <lineage>
        <taxon>Eukaryota</taxon>
        <taxon>Metazoa</taxon>
        <taxon>Ecdysozoa</taxon>
        <taxon>Arthropoda</taxon>
        <taxon>Chelicerata</taxon>
        <taxon>Arachnida</taxon>
        <taxon>Acari</taxon>
        <taxon>Acariformes</taxon>
        <taxon>Sarcoptiformes</taxon>
        <taxon>Astigmata</taxon>
        <taxon>Psoroptidia</taxon>
        <taxon>Analgoidea</taxon>
        <taxon>Pyroglyphidae</taxon>
        <taxon>Dermatophagoidinae</taxon>
        <taxon>Dermatophagoides</taxon>
    </lineage>
</organism>
<accession>A0ABQ8J7D6</accession>
<keyword evidence="7 13" id="KW-1133">Transmembrane helix</keyword>
<comment type="subcellular location">
    <subcellularLocation>
        <location evidence="1">Endoplasmic reticulum membrane</location>
        <topology evidence="1">Single-pass type I membrane protein</topology>
    </subcellularLocation>
</comment>
<keyword evidence="8 13" id="KW-0472">Membrane</keyword>
<keyword evidence="5 14" id="KW-0732">Signal</keyword>
<feature type="chain" id="PRO_5047009389" description="Translocon-associated protein subunit alpha" evidence="14">
    <location>
        <begin position="20"/>
        <end position="443"/>
    </location>
</feature>
<keyword evidence="4 13" id="KW-0812">Transmembrane</keyword>
<feature type="signal peptide" evidence="14">
    <location>
        <begin position="1"/>
        <end position="19"/>
    </location>
</feature>
<evidence type="ECO:0000256" key="8">
    <source>
        <dbReference type="ARBA" id="ARBA00023136"/>
    </source>
</evidence>
<dbReference type="EMBL" id="NJHN03000063">
    <property type="protein sequence ID" value="KAH9418458.1"/>
    <property type="molecule type" value="Genomic_DNA"/>
</dbReference>
<evidence type="ECO:0000313" key="15">
    <source>
        <dbReference type="EMBL" id="KAH9418458.1"/>
    </source>
</evidence>
<evidence type="ECO:0000256" key="6">
    <source>
        <dbReference type="ARBA" id="ARBA00022824"/>
    </source>
</evidence>
<comment type="function">
    <text evidence="9">TRAP proteins are part of a complex whose function is to bind calcium to the ER membrane and thereby regulate the retention of ER resident proteins. May be involved in the recycling of the translocation apparatus after completion of the translocation process or may function as a membrane-bound chaperone facilitating folding of translocated proteins.</text>
</comment>
<evidence type="ECO:0000256" key="12">
    <source>
        <dbReference type="SAM" id="MobiDB-lite"/>
    </source>
</evidence>
<evidence type="ECO:0000256" key="2">
    <source>
        <dbReference type="ARBA" id="ARBA00006776"/>
    </source>
</evidence>
<comment type="subunit">
    <text evidence="10">Heterotetramer of TRAP-alpha, TRAP-beta, TRAP-delta and TRAP-gamma. Interacts with palmitoylated calnexin (CALX), the interaction is required for efficient folding of glycosylated proteins.</text>
</comment>